<proteinExistence type="predicted"/>
<dbReference type="PANTHER" id="PTHR22891">
    <property type="entry name" value="EUKARYOTIC TRANSLATION INITIATION FACTOR 2C"/>
    <property type="match status" value="1"/>
</dbReference>
<dbReference type="OrthoDB" id="342138at2157"/>
<dbReference type="RefSeq" id="WP_158203514.1">
    <property type="nucleotide sequence ID" value="NZ_WSZK01000010.1"/>
</dbReference>
<name>A0A6B0GGG1_9EURY</name>
<dbReference type="Gene3D" id="3.40.50.2300">
    <property type="match status" value="1"/>
</dbReference>
<reference evidence="2 3" key="1">
    <citation type="submission" date="2019-12" db="EMBL/GenBank/DDBJ databases">
        <title>Halocatena pleomorpha gen. nov. sp. nov., an extremely halophilic archaeon of family Halobacteriaceae isolated from saltpan soil.</title>
        <authorList>
            <person name="Pal Y."/>
            <person name="Verma A."/>
            <person name="Krishnamurthi S."/>
            <person name="Kumar P."/>
        </authorList>
    </citation>
    <scope>NUCLEOTIDE SEQUENCE [LARGE SCALE GENOMIC DNA]</scope>
    <source>
        <strain evidence="2 3">JCM 16495</strain>
    </source>
</reference>
<dbReference type="Proteomes" id="UP000451471">
    <property type="component" value="Unassembled WGS sequence"/>
</dbReference>
<dbReference type="InterPro" id="IPR003165">
    <property type="entry name" value="Piwi"/>
</dbReference>
<evidence type="ECO:0000313" key="2">
    <source>
        <dbReference type="EMBL" id="MWG33794.1"/>
    </source>
</evidence>
<organism evidence="2 3">
    <name type="scientific">Halomarina oriensis</name>
    <dbReference type="NCBI Taxonomy" id="671145"/>
    <lineage>
        <taxon>Archaea</taxon>
        <taxon>Methanobacteriati</taxon>
        <taxon>Methanobacteriota</taxon>
        <taxon>Stenosarchaea group</taxon>
        <taxon>Halobacteria</taxon>
        <taxon>Halobacteriales</taxon>
        <taxon>Natronomonadaceae</taxon>
        <taxon>Halomarina</taxon>
    </lineage>
</organism>
<dbReference type="InterPro" id="IPR036397">
    <property type="entry name" value="RNaseH_sf"/>
</dbReference>
<evidence type="ECO:0000313" key="3">
    <source>
        <dbReference type="Proteomes" id="UP000451471"/>
    </source>
</evidence>
<dbReference type="AlphaFoldDB" id="A0A6B0GGG1"/>
<dbReference type="SUPFAM" id="SSF53098">
    <property type="entry name" value="Ribonuclease H-like"/>
    <property type="match status" value="1"/>
</dbReference>
<protein>
    <submittedName>
        <fullName evidence="2">Stem cell self-renewal protein Piwi</fullName>
    </submittedName>
</protein>
<keyword evidence="3" id="KW-1185">Reference proteome</keyword>
<dbReference type="GO" id="GO:0003676">
    <property type="term" value="F:nucleic acid binding"/>
    <property type="evidence" value="ECO:0007669"/>
    <property type="project" value="InterPro"/>
</dbReference>
<gene>
    <name evidence="2" type="ORF">GQS65_04670</name>
</gene>
<comment type="caution">
    <text evidence="2">The sequence shown here is derived from an EMBL/GenBank/DDBJ whole genome shotgun (WGS) entry which is preliminary data.</text>
</comment>
<accession>A0A6B0GGG1</accession>
<feature type="domain" description="Piwi" evidence="1">
    <location>
        <begin position="440"/>
        <end position="735"/>
    </location>
</feature>
<dbReference type="PROSITE" id="PS50822">
    <property type="entry name" value="PIWI"/>
    <property type="match status" value="1"/>
</dbReference>
<dbReference type="InterPro" id="IPR012337">
    <property type="entry name" value="RNaseH-like_sf"/>
</dbReference>
<dbReference type="SMART" id="SM00950">
    <property type="entry name" value="Piwi"/>
    <property type="match status" value="1"/>
</dbReference>
<sequence length="747" mass="83404">MATDSNELPVEAQASVDSGVYLFHSKADSRLTEVSVNRYRLSVPGGRDQSTDPQTLTQSAAYWLDQEHGTPVGSSGTMHVISLTELSRSVQAKGHTVKPEKVDEITLTPDTERGRQQIKGLVQSSLRRAIPDSLYSFQFLQGIVRREIEFGGDGFDFGAQRKHTAKVHITADGTVLLQVEASHNLVTMKSLEKMVSEGDDLPSWRVEHDTEVYGNASTGFLRGWSDLRYNDRSDALGEVISEYHEGLLDEDVRQRLIETNPRLVKVDYGGFTGDQVPRALKLSPRTEQVEEQDYDFHNLFTSRRAMKPDTRFDYLKTFVEDLPPLPGFDLQFEPGPTNHGFDYLDIRENQSRLVYGGGAHASKPSTGLKDHGVFKSPGDYWVGVLYPTHYEDTYKQFIGLLAKTLSQWGAPAGTSGYPYELGRISEYTDVYQQLREETDVVVAMVPDEGAVDDFDGYEDPYSELKRTLMRQGIPTQMLQKSTAEEINMASQKIPSDSFTNIVSAVVAKAGGTPWQIEDMPGETQAFMGLDVTRDSQTGQHSGASASIVMRDGSTFAAESTTQQAGEKFVADQVEQFVRDLIYDFADEQDEPLDRLTIFRDGKVHEDIDEIRDGLSGLDAEFDIVSVRKRDQTRIANFNGTRFNIAQKGVGFVDREREQGILHAFGKPETNDANSVGTPRTFRLIKNSGPTDIETITRQAYWLSEVHYGSPARSTRLPVPIKYADMAAKYVREGYVDPGRVIRGPAYL</sequence>
<dbReference type="Gene3D" id="3.30.420.10">
    <property type="entry name" value="Ribonuclease H-like superfamily/Ribonuclease H"/>
    <property type="match status" value="1"/>
</dbReference>
<dbReference type="Pfam" id="PF02171">
    <property type="entry name" value="Piwi"/>
    <property type="match status" value="1"/>
</dbReference>
<evidence type="ECO:0000259" key="1">
    <source>
        <dbReference type="PROSITE" id="PS50822"/>
    </source>
</evidence>
<dbReference type="EMBL" id="WSZK01000010">
    <property type="protein sequence ID" value="MWG33794.1"/>
    <property type="molecule type" value="Genomic_DNA"/>
</dbReference>